<dbReference type="Proteomes" id="UP000295832">
    <property type="component" value="Unassembled WGS sequence"/>
</dbReference>
<dbReference type="PANTHER" id="PTHR42957">
    <property type="entry name" value="HELICASE MJ1565-RELATED"/>
    <property type="match status" value="1"/>
</dbReference>
<feature type="transmembrane region" description="Helical" evidence="1">
    <location>
        <begin position="374"/>
        <end position="391"/>
    </location>
</feature>
<dbReference type="AlphaFoldDB" id="A0A4R8H3R9"/>
<keyword evidence="1" id="KW-0472">Membrane</keyword>
<dbReference type="SUPFAM" id="SSF52540">
    <property type="entry name" value="P-loop containing nucleoside triphosphate hydrolases"/>
    <property type="match status" value="1"/>
</dbReference>
<sequence length="614" mass="69389">MQVVGLTTQQEVYVASKDRKFRINEMLKIVDESLNIPLGEVVETQAYNRYIPLSIDKGFVDKGVIDSLQSIGYNISEDEINIAKVRLLEEAPYPIKTGSDVLIPHFSEVKDLLVKEGPEEGLVLGVIRGTEEMTAEMDEELKDIAPLYENGNITPQNGVPFNFKVKAMHQYPHIGIIGGSGSGKSFGMRVILEELMKLRVPTIVFDPHFEMDFSDSFTDLDEKYTTDFAKAFETFQIGQEVGVNFSDLSTKDLSDLLTAASHLTDSMINAVQSLHQKKDSLLTFKGRLEDLQRAQELGRNRIDRDLKNGAVQGETKEEYHKYLELLDAYGNLPASSVSGIIWRLARLEREGLFSNSIDKVELGIKDRKLVVIQGPIWLLQVFATYVLGTLYRKRRDYKDAQYRQQEGEYFPPFVVATDEAHNFAPKGYDAPANKVIKEIAQEGRKYGTFLILATQRPTLLDETVTAQLNTKFVFRTVRATDIETIKQETDLTSDEAKRLPYLRSGDTFVSSAIFGRTLAVRIRCSKTESPHTENPFEELNKQSEVEDQRLYDAILYSLPINNTNILSKLEEINERSDSILDRNTLESKLDHLVDKGKIGAKDSILGGKVYEEIN</sequence>
<dbReference type="InterPro" id="IPR002789">
    <property type="entry name" value="HerA_central"/>
</dbReference>
<dbReference type="Pfam" id="PF01935">
    <property type="entry name" value="DUF87"/>
    <property type="match status" value="1"/>
</dbReference>
<dbReference type="PANTHER" id="PTHR42957:SF2">
    <property type="entry name" value="HELICASE HERA CENTRAL DOMAIN-CONTAINING PROTEIN"/>
    <property type="match status" value="1"/>
</dbReference>
<dbReference type="InterPro" id="IPR027417">
    <property type="entry name" value="P-loop_NTPase"/>
</dbReference>
<evidence type="ECO:0000259" key="2">
    <source>
        <dbReference type="Pfam" id="PF01935"/>
    </source>
</evidence>
<comment type="caution">
    <text evidence="3">The sequence shown here is derived from an EMBL/GenBank/DDBJ whole genome shotgun (WGS) entry which is preliminary data.</text>
</comment>
<dbReference type="STRING" id="926561.GCA_000379025_01118"/>
<protein>
    <recommendedName>
        <fullName evidence="2">Helicase HerA central domain-containing protein</fullName>
    </recommendedName>
</protein>
<dbReference type="Gene3D" id="3.40.50.300">
    <property type="entry name" value="P-loop containing nucleotide triphosphate hydrolases"/>
    <property type="match status" value="2"/>
</dbReference>
<keyword evidence="1" id="KW-0812">Transmembrane</keyword>
<organism evidence="3 4">
    <name type="scientific">Orenia marismortui</name>
    <dbReference type="NCBI Taxonomy" id="46469"/>
    <lineage>
        <taxon>Bacteria</taxon>
        <taxon>Bacillati</taxon>
        <taxon>Bacillota</taxon>
        <taxon>Clostridia</taxon>
        <taxon>Halanaerobiales</taxon>
        <taxon>Halobacteroidaceae</taxon>
        <taxon>Orenia</taxon>
    </lineage>
</organism>
<feature type="domain" description="Helicase HerA central" evidence="2">
    <location>
        <begin position="150"/>
        <end position="333"/>
    </location>
</feature>
<reference evidence="3 4" key="1">
    <citation type="submission" date="2019-03" db="EMBL/GenBank/DDBJ databases">
        <title>Subsurface microbial communities from deep shales in Ohio and West Virginia, USA.</title>
        <authorList>
            <person name="Wrighton K."/>
        </authorList>
    </citation>
    <scope>NUCLEOTIDE SEQUENCE [LARGE SCALE GENOMIC DNA]</scope>
    <source>
        <strain evidence="3 4">MSL 6dP</strain>
    </source>
</reference>
<keyword evidence="1" id="KW-1133">Transmembrane helix</keyword>
<dbReference type="RefSeq" id="WP_134116877.1">
    <property type="nucleotide sequence ID" value="NZ_SOEG01000014.1"/>
</dbReference>
<dbReference type="InterPro" id="IPR008571">
    <property type="entry name" value="HerA-like"/>
</dbReference>
<evidence type="ECO:0000313" key="4">
    <source>
        <dbReference type="Proteomes" id="UP000295832"/>
    </source>
</evidence>
<dbReference type="EMBL" id="SOEG01000014">
    <property type="protein sequence ID" value="TDX51299.1"/>
    <property type="molecule type" value="Genomic_DNA"/>
</dbReference>
<evidence type="ECO:0000256" key="1">
    <source>
        <dbReference type="SAM" id="Phobius"/>
    </source>
</evidence>
<evidence type="ECO:0000313" key="3">
    <source>
        <dbReference type="EMBL" id="TDX51299.1"/>
    </source>
</evidence>
<name>A0A4R8H3R9_9FIRM</name>
<keyword evidence="4" id="KW-1185">Reference proteome</keyword>
<gene>
    <name evidence="3" type="ORF">C7959_11448</name>
</gene>
<accession>A0A4R8H3R9</accession>
<proteinExistence type="predicted"/>